<accession>A0AAN7UHS6</accession>
<evidence type="ECO:0000313" key="2">
    <source>
        <dbReference type="Proteomes" id="UP001305414"/>
    </source>
</evidence>
<dbReference type="Proteomes" id="UP001305414">
    <property type="component" value="Unassembled WGS sequence"/>
</dbReference>
<proteinExistence type="predicted"/>
<name>A0AAN7UHS6_9PEZI</name>
<protein>
    <submittedName>
        <fullName evidence="1">Uncharacterized protein</fullName>
    </submittedName>
</protein>
<dbReference type="AlphaFoldDB" id="A0AAN7UHS6"/>
<organism evidence="1 2">
    <name type="scientific">Xylaria bambusicola</name>
    <dbReference type="NCBI Taxonomy" id="326684"/>
    <lineage>
        <taxon>Eukaryota</taxon>
        <taxon>Fungi</taxon>
        <taxon>Dikarya</taxon>
        <taxon>Ascomycota</taxon>
        <taxon>Pezizomycotina</taxon>
        <taxon>Sordariomycetes</taxon>
        <taxon>Xylariomycetidae</taxon>
        <taxon>Xylariales</taxon>
        <taxon>Xylariaceae</taxon>
        <taxon>Xylaria</taxon>
    </lineage>
</organism>
<evidence type="ECO:0000313" key="1">
    <source>
        <dbReference type="EMBL" id="KAK5626101.1"/>
    </source>
</evidence>
<comment type="caution">
    <text evidence="1">The sequence shown here is derived from an EMBL/GenBank/DDBJ whole genome shotgun (WGS) entry which is preliminary data.</text>
</comment>
<sequence length="114" mass="12545">MRLRGLYTVQPDQSCTRDILSQKANLHAAAYSSRRASRLHIIPSATIYDASYEFKITIKADITKKLEGDRGQTLEVVAARSIEGLESGLELIATNTITSACTMKRLERSLKGGC</sequence>
<keyword evidence="2" id="KW-1185">Reference proteome</keyword>
<gene>
    <name evidence="1" type="ORF">RRF57_001816</name>
</gene>
<reference evidence="1 2" key="1">
    <citation type="submission" date="2023-10" db="EMBL/GenBank/DDBJ databases">
        <title>Draft genome sequence of Xylaria bambusicola isolate GMP-LS, the root and basal stem rot pathogen of sugarcane in Indonesia.</title>
        <authorList>
            <person name="Selvaraj P."/>
            <person name="Muralishankar V."/>
            <person name="Muruganantham S."/>
            <person name="Sp S."/>
            <person name="Haryani S."/>
            <person name="Lau K.J.X."/>
            <person name="Naqvi N.I."/>
        </authorList>
    </citation>
    <scope>NUCLEOTIDE SEQUENCE [LARGE SCALE GENOMIC DNA]</scope>
    <source>
        <strain evidence="1">GMP-LS</strain>
    </source>
</reference>
<dbReference type="EMBL" id="JAWHQM010000003">
    <property type="protein sequence ID" value="KAK5626101.1"/>
    <property type="molecule type" value="Genomic_DNA"/>
</dbReference>